<comment type="similarity">
    <text evidence="3 20">Belongs to the DNA polymerase type-B family.</text>
</comment>
<dbReference type="CDD" id="cd05778">
    <property type="entry name" value="DNA_polB_zeta_exo"/>
    <property type="match status" value="1"/>
</dbReference>
<evidence type="ECO:0000256" key="20">
    <source>
        <dbReference type="RuleBase" id="RU000442"/>
    </source>
</evidence>
<dbReference type="InterPro" id="IPR012337">
    <property type="entry name" value="RNaseH-like_sf"/>
</dbReference>
<keyword evidence="13 20" id="KW-0408">Iron</keyword>
<evidence type="ECO:0000259" key="22">
    <source>
        <dbReference type="Pfam" id="PF00136"/>
    </source>
</evidence>
<dbReference type="Pfam" id="PF24055">
    <property type="entry name" value="POL3_N"/>
    <property type="match status" value="1"/>
</dbReference>
<evidence type="ECO:0000259" key="23">
    <source>
        <dbReference type="Pfam" id="PF03104"/>
    </source>
</evidence>
<evidence type="ECO:0000256" key="12">
    <source>
        <dbReference type="ARBA" id="ARBA00022932"/>
    </source>
</evidence>
<comment type="catalytic activity">
    <reaction evidence="18 20">
        <text>DNA(n) + a 2'-deoxyribonucleoside 5'-triphosphate = DNA(n+1) + diphosphate</text>
        <dbReference type="Rhea" id="RHEA:22508"/>
        <dbReference type="Rhea" id="RHEA-COMP:17339"/>
        <dbReference type="Rhea" id="RHEA-COMP:17340"/>
        <dbReference type="ChEBI" id="CHEBI:33019"/>
        <dbReference type="ChEBI" id="CHEBI:61560"/>
        <dbReference type="ChEBI" id="CHEBI:173112"/>
        <dbReference type="EC" id="2.7.7.7"/>
    </reaction>
</comment>
<evidence type="ECO:0000256" key="9">
    <source>
        <dbReference type="ARBA" id="ARBA00022763"/>
    </source>
</evidence>
<dbReference type="InterPro" id="IPR023211">
    <property type="entry name" value="DNA_pol_palm_dom_sf"/>
</dbReference>
<dbReference type="Pfam" id="PF03104">
    <property type="entry name" value="DNA_pol_B_exo1"/>
    <property type="match status" value="1"/>
</dbReference>
<dbReference type="Gene3D" id="3.90.1600.10">
    <property type="entry name" value="Palm domain of DNA polymerase"/>
    <property type="match status" value="1"/>
</dbReference>
<dbReference type="GO" id="GO:0003887">
    <property type="term" value="F:DNA-directed DNA polymerase activity"/>
    <property type="evidence" value="ECO:0007669"/>
    <property type="project" value="UniProtKB-KW"/>
</dbReference>
<dbReference type="FunFam" id="1.10.287.690:FF:000002">
    <property type="entry name" value="DNA polymerase zeta"/>
    <property type="match status" value="1"/>
</dbReference>
<dbReference type="InterPro" id="IPR006133">
    <property type="entry name" value="DNA-dir_DNA_pol_B_exonuc"/>
</dbReference>
<dbReference type="InterPro" id="IPR042087">
    <property type="entry name" value="DNA_pol_B_thumb"/>
</dbReference>
<evidence type="ECO:0000256" key="18">
    <source>
        <dbReference type="ARBA" id="ARBA00049244"/>
    </source>
</evidence>
<keyword evidence="14 20" id="KW-0411">Iron-sulfur</keyword>
<dbReference type="PANTHER" id="PTHR45812">
    <property type="entry name" value="DNA POLYMERASE ZETA CATALYTIC SUBUNIT"/>
    <property type="match status" value="1"/>
</dbReference>
<dbReference type="KEGG" id="clus:A9F13_01g04180"/>
<evidence type="ECO:0000256" key="6">
    <source>
        <dbReference type="ARBA" id="ARBA00022695"/>
    </source>
</evidence>
<dbReference type="Gene3D" id="1.10.132.60">
    <property type="entry name" value="DNA polymerase family B, C-terminal domain"/>
    <property type="match status" value="1"/>
</dbReference>
<dbReference type="GO" id="GO:0003677">
    <property type="term" value="F:DNA binding"/>
    <property type="evidence" value="ECO:0007669"/>
    <property type="project" value="UniProtKB-KW"/>
</dbReference>
<dbReference type="GO" id="GO:0016035">
    <property type="term" value="C:zeta DNA polymerase complex"/>
    <property type="evidence" value="ECO:0007669"/>
    <property type="project" value="InterPro"/>
</dbReference>
<dbReference type="CDD" id="cd05534">
    <property type="entry name" value="POLBc_zeta"/>
    <property type="match status" value="1"/>
</dbReference>
<dbReference type="InterPro" id="IPR006172">
    <property type="entry name" value="DNA-dir_DNA_pol_B"/>
</dbReference>
<dbReference type="Gene3D" id="1.10.287.690">
    <property type="entry name" value="Helix hairpin bin"/>
    <property type="match status" value="1"/>
</dbReference>
<dbReference type="PROSITE" id="PS00116">
    <property type="entry name" value="DNA_POLYMERASE_B"/>
    <property type="match status" value="1"/>
</dbReference>
<keyword evidence="5 20" id="KW-0808">Transferase</keyword>
<accession>A0AA91Q472</accession>
<dbReference type="PRINTS" id="PR00106">
    <property type="entry name" value="DNAPOLB"/>
</dbReference>
<evidence type="ECO:0000256" key="17">
    <source>
        <dbReference type="ARBA" id="ARBA00023242"/>
    </source>
</evidence>
<evidence type="ECO:0000256" key="4">
    <source>
        <dbReference type="ARBA" id="ARBA00022485"/>
    </source>
</evidence>
<keyword evidence="6 20" id="KW-0548">Nucleotidyltransferase</keyword>
<evidence type="ECO:0000313" key="26">
    <source>
        <dbReference type="EMBL" id="OVF10974.1"/>
    </source>
</evidence>
<evidence type="ECO:0000256" key="5">
    <source>
        <dbReference type="ARBA" id="ARBA00022679"/>
    </source>
</evidence>
<feature type="domain" description="C4-type zinc-finger of DNA polymerase delta" evidence="24">
    <location>
        <begin position="1432"/>
        <end position="1509"/>
    </location>
</feature>
<evidence type="ECO:0000313" key="27">
    <source>
        <dbReference type="Proteomes" id="UP000195602"/>
    </source>
</evidence>
<comment type="caution">
    <text evidence="26">The sequence shown here is derived from an EMBL/GenBank/DDBJ whole genome shotgun (WGS) entry which is preliminary data.</text>
</comment>
<proteinExistence type="inferred from homology"/>
<keyword evidence="15 20" id="KW-0238">DNA-binding</keyword>
<evidence type="ECO:0000256" key="19">
    <source>
        <dbReference type="ARBA" id="ARBA00066055"/>
    </source>
</evidence>
<dbReference type="SUPFAM" id="SSF56672">
    <property type="entry name" value="DNA/RNA polymerases"/>
    <property type="match status" value="1"/>
</dbReference>
<dbReference type="SUPFAM" id="SSF53098">
    <property type="entry name" value="Ribonuclease H-like"/>
    <property type="match status" value="1"/>
</dbReference>
<sequence>MAEALHIQINDHDTYHELPSSLDLMQGATKVPIIRIYGSLRVRTSQDLAYNVLVHVHNYYPYVYLDWWGHDESAITDDELRDFKSYLETCMKASFKRNHDIDSDADSDVDRYEILLRGRNKTKVDSYYIASIVLCKGVPVYGYHLGYSTKVKISFLSPHYKTRFTRLLNERKIDFGKFFVKEKKSIFTPNIYEAHINFLTQFMADFNLYGCGWLEIDSCFFRSPITTPNRVDIAPLKKYLQPYITSENILSSESFPRMGRTLLEIDVSTHNIMNWKRLKQRNIHNDFSEVNMVPNANEIYLTSLESTFNELKYQCDIRKASQTSQLLHKSYSQVFPKIGVGGFHEWEAYNYTVELLSYMKTLNKPTKFSNVHDYYENIIRPTLRNTSLPTCFDVIERTSSTNSQVSHKFDVHDDLLRWDNYDMLFEPLENVSELLIEEILPSEKRAYKITDQDNSISAAPISVSETPLQNADVLKSSNVPSVVSLDVSPKTHMTGLYSNSLDGHSNPLTEKEHPVSHDTNQSGLDHSFSQTSDFLVCRSNDLWEFLVPLKLRKQLFKQTMSASPILDIEYSEPSYYLKQDLHPNPLIFANKKIVVPYNGEGSKKPINVGNNTPNWDVINDEPLNNVKCKISWEFMPRAPSRNEIIRWIEVDEKKQAYKANRFKSQIEPAITQTNDFKYSHRISKLNRNPSGYLNLSMLYMEVHADTESPCRPDPLKDPITMIIYRFDDSNHMFPDEYSTNRILFCCNKDFVQTKRQLKIVSSNLNLHIECFRTEMEMVDSFLLRVDLFDPEILGGYEINASSWGYLIERMQNVYAINILSRLSRTKIKGNGRYGDRWGFTHTSAIKINGRHLINVWRILKSEVNLTSYSLENLSFNLLHQTMPRFSNLELTNWRRGGAIQELIMFCEYYSTRLNSALLITDSREIIIKNVEQSRLIGIDFNSNFYRGSQYKVESILIRIAKSENVLLNSPSKQQVHEMRALDAIPLIMEPEANFYKSPLVVLDFQSLYPSIMIAYNYCYSTLIGKAEGFRQDKNAVGYLKHHNLPLGIVDILDKNGGITISPNGLVFVSSKFRKSLLSKMLQEILNMRINVKSVASAFQNDDDLSKVCNSKQLALKLIANVTYGYTSATFSGRMPNSDIADAIVASGREILSKSIQIIEDSEFNAKVVYGDTDSLFIYFPGRSKTDAFSFGKILAQRVTDFFPDPIKLKFEKVYHPCVLLAKKRYVGNCFESETQTLATFEAKGIETIRRDGIPAQSKMVGKTIRILFETKNLSQVKEYVVKQFYKVLFNRVNIKDFCFAKEVRYGTYKNEKYLPPGAIIAAKAVKRDPRSEPQYRERVPYLVIKDPTKERIKDRCVSPEEYVESFKSDCPLELDFEYYISRVLIPPLERVFNLMGVDIKDWYRTMPKLPKQSLFKRNDILRISGFLQRRECLHCGNSLESQDLFLCIECMKNKSESVNDLISTNQQSNKVRNKYEILCQKCNIKNFGRAARSGFEQACKNTDCELFYAKAKAVMENDVLISEISQVLESLQW</sequence>
<gene>
    <name evidence="26" type="ORF">A9F13_01g04180</name>
</gene>
<dbReference type="GO" id="GO:0051539">
    <property type="term" value="F:4 iron, 4 sulfur cluster binding"/>
    <property type="evidence" value="ECO:0007669"/>
    <property type="project" value="UniProtKB-KW"/>
</dbReference>
<dbReference type="InterPro" id="IPR056435">
    <property type="entry name" value="DPOD/Z_N"/>
</dbReference>
<keyword evidence="12 20" id="KW-0239">DNA-directed DNA polymerase</keyword>
<keyword evidence="9" id="KW-0227">DNA damage</keyword>
<reference evidence="26 27" key="1">
    <citation type="submission" date="2017-04" db="EMBL/GenBank/DDBJ databases">
        <title>Draft genome of the yeast Clavispora lusitaniae type strain CBS 6936.</title>
        <authorList>
            <person name="Durrens P."/>
            <person name="Klopp C."/>
            <person name="Biteau N."/>
            <person name="Fitton-Ouhabi V."/>
            <person name="Dementhon K."/>
            <person name="Accoceberry I."/>
            <person name="Sherman D.J."/>
            <person name="Noel T."/>
        </authorList>
    </citation>
    <scope>NUCLEOTIDE SEQUENCE [LARGE SCALE GENOMIC DNA]</scope>
    <source>
        <strain evidence="26 27">CBS 6936</strain>
    </source>
</reference>
<dbReference type="Pfam" id="PF14260">
    <property type="entry name" value="zf-C4pol"/>
    <property type="match status" value="1"/>
</dbReference>
<keyword evidence="10 20" id="KW-0863">Zinc-finger</keyword>
<dbReference type="InterPro" id="IPR017964">
    <property type="entry name" value="DNA-dir_DNA_pol_B_CS"/>
</dbReference>
<evidence type="ECO:0000256" key="8">
    <source>
        <dbReference type="ARBA" id="ARBA00022723"/>
    </source>
</evidence>
<keyword evidence="7 20" id="KW-0235">DNA replication</keyword>
<dbReference type="GO" id="GO:0042276">
    <property type="term" value="P:error-prone translesion synthesis"/>
    <property type="evidence" value="ECO:0007669"/>
    <property type="project" value="TreeGrafter"/>
</dbReference>
<protein>
    <recommendedName>
        <fullName evidence="20">DNA polymerase</fullName>
        <ecNumber evidence="20">2.7.7.7</ecNumber>
    </recommendedName>
</protein>
<dbReference type="GO" id="GO:0006260">
    <property type="term" value="P:DNA replication"/>
    <property type="evidence" value="ECO:0007669"/>
    <property type="project" value="UniProtKB-KW"/>
</dbReference>
<dbReference type="GO" id="GO:0000724">
    <property type="term" value="P:double-strand break repair via homologous recombination"/>
    <property type="evidence" value="ECO:0007669"/>
    <property type="project" value="TreeGrafter"/>
</dbReference>
<evidence type="ECO:0000259" key="25">
    <source>
        <dbReference type="Pfam" id="PF24055"/>
    </source>
</evidence>
<keyword evidence="4 20" id="KW-0004">4Fe-4S</keyword>
<evidence type="ECO:0000256" key="1">
    <source>
        <dbReference type="ARBA" id="ARBA00001966"/>
    </source>
</evidence>
<feature type="domain" description="DNA-directed DNA polymerase family B exonuclease" evidence="23">
    <location>
        <begin position="646"/>
        <end position="872"/>
    </location>
</feature>
<dbReference type="EMBL" id="LYUB02000001">
    <property type="protein sequence ID" value="OVF10974.1"/>
    <property type="molecule type" value="Genomic_DNA"/>
</dbReference>
<comment type="subcellular location">
    <subcellularLocation>
        <location evidence="2 20">Nucleus</location>
    </subcellularLocation>
</comment>
<comment type="subunit">
    <text evidence="19">Forms DNA polymerase zeta with REV7.</text>
</comment>
<keyword evidence="16" id="KW-0234">DNA repair</keyword>
<feature type="region of interest" description="Disordered" evidence="21">
    <location>
        <begin position="498"/>
        <end position="521"/>
    </location>
</feature>
<dbReference type="InterPro" id="IPR006134">
    <property type="entry name" value="DNA-dir_DNA_pol_B_multi_dom"/>
</dbReference>
<evidence type="ECO:0000256" key="15">
    <source>
        <dbReference type="ARBA" id="ARBA00023125"/>
    </source>
</evidence>
<feature type="compositionally biased region" description="Polar residues" evidence="21">
    <location>
        <begin position="498"/>
        <end position="508"/>
    </location>
</feature>
<dbReference type="InterPro" id="IPR043502">
    <property type="entry name" value="DNA/RNA_pol_sf"/>
</dbReference>
<dbReference type="GO" id="GO:0000166">
    <property type="term" value="F:nucleotide binding"/>
    <property type="evidence" value="ECO:0007669"/>
    <property type="project" value="InterPro"/>
</dbReference>
<dbReference type="FunFam" id="1.10.132.60:FF:000007">
    <property type="entry name" value="DNA polymerase"/>
    <property type="match status" value="1"/>
</dbReference>
<dbReference type="InterPro" id="IPR030559">
    <property type="entry name" value="PolZ_Rev3"/>
</dbReference>
<dbReference type="SMART" id="SM00486">
    <property type="entry name" value="POLBc"/>
    <property type="match status" value="1"/>
</dbReference>
<dbReference type="PANTHER" id="PTHR45812:SF1">
    <property type="entry name" value="DNA POLYMERASE ZETA CATALYTIC SUBUNIT"/>
    <property type="match status" value="1"/>
</dbReference>
<dbReference type="GO" id="GO:0005634">
    <property type="term" value="C:nucleus"/>
    <property type="evidence" value="ECO:0007669"/>
    <property type="project" value="UniProtKB-SubCell"/>
</dbReference>
<evidence type="ECO:0000259" key="24">
    <source>
        <dbReference type="Pfam" id="PF14260"/>
    </source>
</evidence>
<evidence type="ECO:0000256" key="10">
    <source>
        <dbReference type="ARBA" id="ARBA00022771"/>
    </source>
</evidence>
<evidence type="ECO:0000256" key="2">
    <source>
        <dbReference type="ARBA" id="ARBA00004123"/>
    </source>
</evidence>
<dbReference type="InterPro" id="IPR025687">
    <property type="entry name" value="Znf-C4pol"/>
</dbReference>
<name>A0AA91Q472_CLALS</name>
<dbReference type="InterPro" id="IPR036397">
    <property type="entry name" value="RNaseH_sf"/>
</dbReference>
<dbReference type="GO" id="GO:0008270">
    <property type="term" value="F:zinc ion binding"/>
    <property type="evidence" value="ECO:0007669"/>
    <property type="project" value="UniProtKB-KW"/>
</dbReference>
<feature type="domain" description="DNA polymerase delta/zeta catalytic subunit N-terminal" evidence="25">
    <location>
        <begin position="59"/>
        <end position="160"/>
    </location>
</feature>
<dbReference type="Proteomes" id="UP000195602">
    <property type="component" value="Unassembled WGS sequence"/>
</dbReference>
<evidence type="ECO:0000256" key="7">
    <source>
        <dbReference type="ARBA" id="ARBA00022705"/>
    </source>
</evidence>
<organism evidence="26 27">
    <name type="scientific">Clavispora lusitaniae</name>
    <name type="common">Candida lusitaniae</name>
    <dbReference type="NCBI Taxonomy" id="36911"/>
    <lineage>
        <taxon>Eukaryota</taxon>
        <taxon>Fungi</taxon>
        <taxon>Dikarya</taxon>
        <taxon>Ascomycota</taxon>
        <taxon>Saccharomycotina</taxon>
        <taxon>Pichiomycetes</taxon>
        <taxon>Metschnikowiaceae</taxon>
        <taxon>Clavispora</taxon>
    </lineage>
</organism>
<keyword evidence="8 20" id="KW-0479">Metal-binding</keyword>
<dbReference type="Gene3D" id="3.30.342.10">
    <property type="entry name" value="DNA Polymerase, chain B, domain 1"/>
    <property type="match status" value="1"/>
</dbReference>
<keyword evidence="11 20" id="KW-0862">Zinc</keyword>
<evidence type="ECO:0000256" key="3">
    <source>
        <dbReference type="ARBA" id="ARBA00005755"/>
    </source>
</evidence>
<dbReference type="EC" id="2.7.7.7" evidence="20"/>
<keyword evidence="17 20" id="KW-0539">Nucleus</keyword>
<dbReference type="Pfam" id="PF00136">
    <property type="entry name" value="DNA_pol_B"/>
    <property type="match status" value="1"/>
</dbReference>
<evidence type="ECO:0000256" key="21">
    <source>
        <dbReference type="SAM" id="MobiDB-lite"/>
    </source>
</evidence>
<comment type="cofactor">
    <cofactor evidence="1 20">
        <name>[4Fe-4S] cluster</name>
        <dbReference type="ChEBI" id="CHEBI:49883"/>
    </cofactor>
</comment>
<evidence type="ECO:0000256" key="13">
    <source>
        <dbReference type="ARBA" id="ARBA00023004"/>
    </source>
</evidence>
<evidence type="ECO:0000256" key="14">
    <source>
        <dbReference type="ARBA" id="ARBA00023014"/>
    </source>
</evidence>
<dbReference type="Gene3D" id="3.30.420.10">
    <property type="entry name" value="Ribonuclease H-like superfamily/Ribonuclease H"/>
    <property type="match status" value="1"/>
</dbReference>
<evidence type="ECO:0000256" key="11">
    <source>
        <dbReference type="ARBA" id="ARBA00022833"/>
    </source>
</evidence>
<evidence type="ECO:0000256" key="16">
    <source>
        <dbReference type="ARBA" id="ARBA00023204"/>
    </source>
</evidence>
<feature type="domain" description="DNA-directed DNA polymerase family B multifunctional" evidence="22">
    <location>
        <begin position="939"/>
        <end position="1393"/>
    </location>
</feature>